<dbReference type="PANTHER" id="PTHR48228:SF4">
    <property type="entry name" value="BLR3030 PROTEIN"/>
    <property type="match status" value="1"/>
</dbReference>
<organism evidence="2 3">
    <name type="scientific">Arthrobacter gandavensis</name>
    <dbReference type="NCBI Taxonomy" id="169960"/>
    <lineage>
        <taxon>Bacteria</taxon>
        <taxon>Bacillati</taxon>
        <taxon>Actinomycetota</taxon>
        <taxon>Actinomycetes</taxon>
        <taxon>Micrococcales</taxon>
        <taxon>Micrococcaceae</taxon>
        <taxon>Arthrobacter</taxon>
    </lineage>
</organism>
<comment type="caution">
    <text evidence="2">The sequence shown here is derived from an EMBL/GenBank/DDBJ whole genome shotgun (WGS) entry which is preliminary data.</text>
</comment>
<gene>
    <name evidence="2" type="ORF">GCM10009688_04240</name>
</gene>
<proteinExistence type="predicted"/>
<dbReference type="RefSeq" id="WP_152227660.1">
    <property type="nucleotide sequence ID" value="NZ_BAAALV010000001.1"/>
</dbReference>
<feature type="compositionally biased region" description="Pro residues" evidence="1">
    <location>
        <begin position="371"/>
        <end position="387"/>
    </location>
</feature>
<dbReference type="InterPro" id="IPR044855">
    <property type="entry name" value="CoA-Trfase_III_dom3_sf"/>
</dbReference>
<dbReference type="Gene3D" id="3.40.50.10540">
    <property type="entry name" value="Crotonobetainyl-coa:carnitine coa-transferase, domain 1"/>
    <property type="match status" value="1"/>
</dbReference>
<dbReference type="EMBL" id="BAAALV010000001">
    <property type="protein sequence ID" value="GAA1903375.1"/>
    <property type="molecule type" value="Genomic_DNA"/>
</dbReference>
<dbReference type="InterPro" id="IPR003673">
    <property type="entry name" value="CoA-Trfase_fam_III"/>
</dbReference>
<dbReference type="PANTHER" id="PTHR48228">
    <property type="entry name" value="SUCCINYL-COA--D-CITRAMALATE COA-TRANSFERASE"/>
    <property type="match status" value="1"/>
</dbReference>
<dbReference type="GO" id="GO:0016740">
    <property type="term" value="F:transferase activity"/>
    <property type="evidence" value="ECO:0007669"/>
    <property type="project" value="UniProtKB-KW"/>
</dbReference>
<sequence length="433" mass="45920">MESCYPVRSFAAASVAAAGSAVAELASRLSGVPVQAQVDSDLARAWFGPSFRPAGWEVPPPWDPLSRDYRCADGWVRLHTNAPHHRRAALAVLGLPGDAGPETASVAVRAWKGGELEEAVVAAGGCAARLRTAEQWLAHPQGQAVSAEPLIGWTRRAARRPAETSGTPLRPLHGVRVLDLTRVIAGPVATRFLAGFGARVLRIDPPGWQEPSLEAEMTVGKRCTRLDLGTPDGAAKVRELISTADLVVHGYRPGALTGLGLDEHRLQQLRPGVVTVALDAWGWTGPWRGRRGFDSLVQTASGIADAGMAWSAADAPLPLPVQALDQATGYLAAAAAVRAWTRRLDGEVYAARLSLARTAVELQRAADARGPVPPLWESPPDPAPPSLPRAAEQTWWGPGERLAPPLAFRSEGPVPEMRWDVPAAPLGSAPAAW</sequence>
<accession>A0ABP5A6B8</accession>
<dbReference type="InterPro" id="IPR050509">
    <property type="entry name" value="CoA-transferase_III"/>
</dbReference>
<dbReference type="Gene3D" id="3.30.1540.10">
    <property type="entry name" value="formyl-coa transferase, domain 3"/>
    <property type="match status" value="1"/>
</dbReference>
<protein>
    <submittedName>
        <fullName evidence="2">CoA transferase</fullName>
    </submittedName>
</protein>
<dbReference type="Proteomes" id="UP001500784">
    <property type="component" value="Unassembled WGS sequence"/>
</dbReference>
<feature type="region of interest" description="Disordered" evidence="1">
    <location>
        <begin position="367"/>
        <end position="392"/>
    </location>
</feature>
<name>A0ABP5A6B8_9MICC</name>
<evidence type="ECO:0000313" key="2">
    <source>
        <dbReference type="EMBL" id="GAA1903375.1"/>
    </source>
</evidence>
<dbReference type="Pfam" id="PF02515">
    <property type="entry name" value="CoA_transf_3"/>
    <property type="match status" value="1"/>
</dbReference>
<dbReference type="InterPro" id="IPR023606">
    <property type="entry name" value="CoA-Trfase_III_dom_1_sf"/>
</dbReference>
<keyword evidence="2" id="KW-0808">Transferase</keyword>
<dbReference type="SUPFAM" id="SSF89796">
    <property type="entry name" value="CoA-transferase family III (CaiB/BaiF)"/>
    <property type="match status" value="2"/>
</dbReference>
<evidence type="ECO:0000313" key="3">
    <source>
        <dbReference type="Proteomes" id="UP001500784"/>
    </source>
</evidence>
<keyword evidence="3" id="KW-1185">Reference proteome</keyword>
<reference evidence="3" key="1">
    <citation type="journal article" date="2019" name="Int. J. Syst. Evol. Microbiol.">
        <title>The Global Catalogue of Microorganisms (GCM) 10K type strain sequencing project: providing services to taxonomists for standard genome sequencing and annotation.</title>
        <authorList>
            <consortium name="The Broad Institute Genomics Platform"/>
            <consortium name="The Broad Institute Genome Sequencing Center for Infectious Disease"/>
            <person name="Wu L."/>
            <person name="Ma J."/>
        </authorList>
    </citation>
    <scope>NUCLEOTIDE SEQUENCE [LARGE SCALE GENOMIC DNA]</scope>
    <source>
        <strain evidence="3">JCM 13316</strain>
    </source>
</reference>
<evidence type="ECO:0000256" key="1">
    <source>
        <dbReference type="SAM" id="MobiDB-lite"/>
    </source>
</evidence>